<sequence>MTLRIQHRKISKLIVVDAKNYSVHERPSNDPQVFSNNLVEWSTGYACTNFEAHESRNLRESETGCRKGRKTQYQEKRDFEKSLLSAIALLFFGQGFTNTINDHHYTVDDEEETLFWDDEDPKNCLDIGDIEEEVRPSSPKRRAAVASAAASTVSANATGRSLATIQSPTT</sequence>
<dbReference type="AlphaFoldDB" id="A0A915L5V6"/>
<name>A0A915L5V6_ROMCU</name>
<keyword evidence="2" id="KW-1185">Reference proteome</keyword>
<reference evidence="3" key="1">
    <citation type="submission" date="2022-11" db="UniProtKB">
        <authorList>
            <consortium name="WormBaseParasite"/>
        </authorList>
    </citation>
    <scope>IDENTIFICATION</scope>
</reference>
<evidence type="ECO:0000256" key="1">
    <source>
        <dbReference type="SAM" id="MobiDB-lite"/>
    </source>
</evidence>
<protein>
    <submittedName>
        <fullName evidence="3">Uncharacterized protein</fullName>
    </submittedName>
</protein>
<evidence type="ECO:0000313" key="3">
    <source>
        <dbReference type="WBParaSite" id="nRc.2.0.1.t45908-RA"/>
    </source>
</evidence>
<evidence type="ECO:0000313" key="2">
    <source>
        <dbReference type="Proteomes" id="UP000887565"/>
    </source>
</evidence>
<accession>A0A915L5V6</accession>
<dbReference type="Proteomes" id="UP000887565">
    <property type="component" value="Unplaced"/>
</dbReference>
<dbReference type="WBParaSite" id="nRc.2.0.1.t45908-RA">
    <property type="protein sequence ID" value="nRc.2.0.1.t45908-RA"/>
    <property type="gene ID" value="nRc.2.0.1.g45908"/>
</dbReference>
<feature type="compositionally biased region" description="Polar residues" evidence="1">
    <location>
        <begin position="159"/>
        <end position="170"/>
    </location>
</feature>
<feature type="region of interest" description="Disordered" evidence="1">
    <location>
        <begin position="150"/>
        <end position="170"/>
    </location>
</feature>
<proteinExistence type="predicted"/>
<organism evidence="2 3">
    <name type="scientific">Romanomermis culicivorax</name>
    <name type="common">Nematode worm</name>
    <dbReference type="NCBI Taxonomy" id="13658"/>
    <lineage>
        <taxon>Eukaryota</taxon>
        <taxon>Metazoa</taxon>
        <taxon>Ecdysozoa</taxon>
        <taxon>Nematoda</taxon>
        <taxon>Enoplea</taxon>
        <taxon>Dorylaimia</taxon>
        <taxon>Mermithida</taxon>
        <taxon>Mermithoidea</taxon>
        <taxon>Mermithidae</taxon>
        <taxon>Romanomermis</taxon>
    </lineage>
</organism>